<dbReference type="InterPro" id="IPR013216">
    <property type="entry name" value="Methyltransf_11"/>
</dbReference>
<dbReference type="AlphaFoldDB" id="A0A1B2AB92"/>
<keyword evidence="3" id="KW-1185">Reference proteome</keyword>
<dbReference type="PATRIC" id="fig|692370.5.peg.907"/>
<dbReference type="InterPro" id="IPR029063">
    <property type="entry name" value="SAM-dependent_MTases_sf"/>
</dbReference>
<dbReference type="GO" id="GO:0008757">
    <property type="term" value="F:S-adenosylmethionine-dependent methyltransferase activity"/>
    <property type="evidence" value="ECO:0007669"/>
    <property type="project" value="InterPro"/>
</dbReference>
<evidence type="ECO:0000313" key="2">
    <source>
        <dbReference type="EMBL" id="ANY19416.1"/>
    </source>
</evidence>
<dbReference type="STRING" id="692370.A6F68_00890"/>
<gene>
    <name evidence="2" type="ORF">A6F68_00890</name>
</gene>
<dbReference type="CDD" id="cd02440">
    <property type="entry name" value="AdoMet_MTases"/>
    <property type="match status" value="1"/>
</dbReference>
<evidence type="ECO:0000259" key="1">
    <source>
        <dbReference type="Pfam" id="PF08241"/>
    </source>
</evidence>
<dbReference type="EMBL" id="CP016591">
    <property type="protein sequence ID" value="ANY19416.1"/>
    <property type="molecule type" value="Genomic_DNA"/>
</dbReference>
<dbReference type="GO" id="GO:0032259">
    <property type="term" value="P:methylation"/>
    <property type="evidence" value="ECO:0007669"/>
    <property type="project" value="UniProtKB-KW"/>
</dbReference>
<dbReference type="KEGG" id="ado:A6F68_00890"/>
<accession>A0A1B2AB92</accession>
<keyword evidence="2" id="KW-0808">Transferase</keyword>
<proteinExistence type="predicted"/>
<organism evidence="2 3">
    <name type="scientific">Tsuneonella dongtanensis</name>
    <dbReference type="NCBI Taxonomy" id="692370"/>
    <lineage>
        <taxon>Bacteria</taxon>
        <taxon>Pseudomonadati</taxon>
        <taxon>Pseudomonadota</taxon>
        <taxon>Alphaproteobacteria</taxon>
        <taxon>Sphingomonadales</taxon>
        <taxon>Erythrobacteraceae</taxon>
        <taxon>Tsuneonella</taxon>
    </lineage>
</organism>
<dbReference type="Pfam" id="PF08241">
    <property type="entry name" value="Methyltransf_11"/>
    <property type="match status" value="1"/>
</dbReference>
<evidence type="ECO:0000313" key="3">
    <source>
        <dbReference type="Proteomes" id="UP000092932"/>
    </source>
</evidence>
<feature type="domain" description="Methyltransferase type 11" evidence="1">
    <location>
        <begin position="55"/>
        <end position="140"/>
    </location>
</feature>
<dbReference type="RefSeq" id="WP_084001650.1">
    <property type="nucleotide sequence ID" value="NZ_CP016591.1"/>
</dbReference>
<protein>
    <submittedName>
        <fullName evidence="2">Methyltransferase domain protein</fullName>
    </submittedName>
</protein>
<name>A0A1B2AB92_9SPHN</name>
<dbReference type="SUPFAM" id="SSF53335">
    <property type="entry name" value="S-adenosyl-L-methionine-dependent methyltransferases"/>
    <property type="match status" value="1"/>
</dbReference>
<sequence length="235" mass="27376">MSEPSPTFVRRKESRLFQAMQQRFRSRRFALVESMIERMLSERAEVRVLDVGGRARYWHLLRHDLRNRVHITILNFDEELAFQAAHAVAELHCEQATGDGCSMPQYGDGEFDFVHSNSVIEHVGGYARMQDFAAEIRRVGRAYYVQTPNFWFPIDPHTAFPLLHWMPDPVRLFAFTRFRIGLARKVDFESAGRRIDGTRMIGRGTMKALFPDADHRTERFALLFAKSLIATRETR</sequence>
<dbReference type="Proteomes" id="UP000092932">
    <property type="component" value="Chromosome"/>
</dbReference>
<dbReference type="Gene3D" id="3.40.50.150">
    <property type="entry name" value="Vaccinia Virus protein VP39"/>
    <property type="match status" value="1"/>
</dbReference>
<keyword evidence="2" id="KW-0489">Methyltransferase</keyword>
<reference evidence="2 3" key="1">
    <citation type="submission" date="2016-07" db="EMBL/GenBank/DDBJ databases">
        <title>Complete genome sequence of Altererythrobacter dongtanensis KCTC 22672, a type strain with esterase isolated from tidal flat.</title>
        <authorList>
            <person name="Cheng H."/>
            <person name="Wu Y.-H."/>
            <person name="Zhou P."/>
            <person name="Huo Y.-Y."/>
            <person name="Wang C.-S."/>
            <person name="Xu X.-W."/>
        </authorList>
    </citation>
    <scope>NUCLEOTIDE SEQUENCE [LARGE SCALE GENOMIC DNA]</scope>
    <source>
        <strain evidence="2 3">KCTC 22672</strain>
    </source>
</reference>
<dbReference type="OrthoDB" id="7260171at2"/>